<protein>
    <submittedName>
        <fullName evidence="1">Uncharacterized protein</fullName>
    </submittedName>
</protein>
<evidence type="ECO:0000313" key="2">
    <source>
        <dbReference type="Proteomes" id="UP000186922"/>
    </source>
</evidence>
<dbReference type="AlphaFoldDB" id="A0A1D1UNU2"/>
<dbReference type="Proteomes" id="UP000186922">
    <property type="component" value="Unassembled WGS sequence"/>
</dbReference>
<reference evidence="1 2" key="1">
    <citation type="journal article" date="2016" name="Nat. Commun.">
        <title>Extremotolerant tardigrade genome and improved radiotolerance of human cultured cells by tardigrade-unique protein.</title>
        <authorList>
            <person name="Hashimoto T."/>
            <person name="Horikawa D.D."/>
            <person name="Saito Y."/>
            <person name="Kuwahara H."/>
            <person name="Kozuka-Hata H."/>
            <person name="Shin-I T."/>
            <person name="Minakuchi Y."/>
            <person name="Ohishi K."/>
            <person name="Motoyama A."/>
            <person name="Aizu T."/>
            <person name="Enomoto A."/>
            <person name="Kondo K."/>
            <person name="Tanaka S."/>
            <person name="Hara Y."/>
            <person name="Koshikawa S."/>
            <person name="Sagara H."/>
            <person name="Miura T."/>
            <person name="Yokobori S."/>
            <person name="Miyagawa K."/>
            <person name="Suzuki Y."/>
            <person name="Kubo T."/>
            <person name="Oyama M."/>
            <person name="Kohara Y."/>
            <person name="Fujiyama A."/>
            <person name="Arakawa K."/>
            <person name="Katayama T."/>
            <person name="Toyoda A."/>
            <person name="Kunieda T."/>
        </authorList>
    </citation>
    <scope>NUCLEOTIDE SEQUENCE [LARGE SCALE GENOMIC DNA]</scope>
    <source>
        <strain evidence="1 2">YOKOZUNA-1</strain>
    </source>
</reference>
<evidence type="ECO:0000313" key="1">
    <source>
        <dbReference type="EMBL" id="GAU91111.1"/>
    </source>
</evidence>
<dbReference type="EMBL" id="BDGG01000002">
    <property type="protein sequence ID" value="GAU91111.1"/>
    <property type="molecule type" value="Genomic_DNA"/>
</dbReference>
<gene>
    <name evidence="1" type="primary">RvY_03429</name>
    <name evidence="1" type="synonym">RvY_03429.2</name>
    <name evidence="1" type="ORF">RvY_03429-2</name>
</gene>
<comment type="caution">
    <text evidence="1">The sequence shown here is derived from an EMBL/GenBank/DDBJ whole genome shotgun (WGS) entry which is preliminary data.</text>
</comment>
<proteinExistence type="predicted"/>
<sequence>MVADRTWASAVRMPKTPPGTWANAAHTGDLVRSCPGWDGRLVQLTKAKMQARWSDQEEPPAYCVLAVLSAPHLPRFPSCPHMLTSTATALIDTCETKCGEFEIPRPA</sequence>
<accession>A0A1D1UNU2</accession>
<organism evidence="1 2">
    <name type="scientific">Ramazzottius varieornatus</name>
    <name type="common">Water bear</name>
    <name type="synonym">Tardigrade</name>
    <dbReference type="NCBI Taxonomy" id="947166"/>
    <lineage>
        <taxon>Eukaryota</taxon>
        <taxon>Metazoa</taxon>
        <taxon>Ecdysozoa</taxon>
        <taxon>Tardigrada</taxon>
        <taxon>Eutardigrada</taxon>
        <taxon>Parachela</taxon>
        <taxon>Hypsibioidea</taxon>
        <taxon>Ramazzottiidae</taxon>
        <taxon>Ramazzottius</taxon>
    </lineage>
</organism>
<name>A0A1D1UNU2_RAMVA</name>
<keyword evidence="2" id="KW-1185">Reference proteome</keyword>